<dbReference type="PANTHER" id="PTHR11274">
    <property type="entry name" value="RAD25/XP-B DNA REPAIR HELICASE"/>
    <property type="match status" value="1"/>
</dbReference>
<keyword evidence="1" id="KW-0547">Nucleotide-binding</keyword>
<dbReference type="GO" id="GO:0043138">
    <property type="term" value="F:3'-5' DNA helicase activity"/>
    <property type="evidence" value="ECO:0007669"/>
    <property type="project" value="TreeGrafter"/>
</dbReference>
<dbReference type="GO" id="GO:0016787">
    <property type="term" value="F:hydrolase activity"/>
    <property type="evidence" value="ECO:0007669"/>
    <property type="project" value="UniProtKB-KW"/>
</dbReference>
<evidence type="ECO:0000313" key="5">
    <source>
        <dbReference type="EMBL" id="RLN04226.1"/>
    </source>
</evidence>
<keyword evidence="3" id="KW-0347">Helicase</keyword>
<keyword evidence="6" id="KW-1185">Reference proteome</keyword>
<gene>
    <name evidence="5" type="ORF">C2845_PM13G18490</name>
</gene>
<dbReference type="GO" id="GO:0006367">
    <property type="term" value="P:transcription initiation at RNA polymerase II promoter"/>
    <property type="evidence" value="ECO:0007669"/>
    <property type="project" value="TreeGrafter"/>
</dbReference>
<organism evidence="5 6">
    <name type="scientific">Panicum miliaceum</name>
    <name type="common">Proso millet</name>
    <name type="synonym">Broomcorn millet</name>
    <dbReference type="NCBI Taxonomy" id="4540"/>
    <lineage>
        <taxon>Eukaryota</taxon>
        <taxon>Viridiplantae</taxon>
        <taxon>Streptophyta</taxon>
        <taxon>Embryophyta</taxon>
        <taxon>Tracheophyta</taxon>
        <taxon>Spermatophyta</taxon>
        <taxon>Magnoliopsida</taxon>
        <taxon>Liliopsida</taxon>
        <taxon>Poales</taxon>
        <taxon>Poaceae</taxon>
        <taxon>PACMAD clade</taxon>
        <taxon>Panicoideae</taxon>
        <taxon>Panicodae</taxon>
        <taxon>Paniceae</taxon>
        <taxon>Panicinae</taxon>
        <taxon>Panicum</taxon>
        <taxon>Panicum sect. Panicum</taxon>
    </lineage>
</organism>
<evidence type="ECO:0000313" key="6">
    <source>
        <dbReference type="Proteomes" id="UP000275267"/>
    </source>
</evidence>
<dbReference type="STRING" id="4540.A0A3L6RIN9"/>
<evidence type="ECO:0000256" key="1">
    <source>
        <dbReference type="ARBA" id="ARBA00022741"/>
    </source>
</evidence>
<keyword evidence="4" id="KW-0067">ATP-binding</keyword>
<sequence>MWPTLSPNGWPAAATTSNRKFAIDSYEWAVHYYPEKSGDYVAVTLVLLSELKDGDAGQEEVGLRGSPPRAEAAQFLGAVEGGPGGRERQVLSTLLRDEVISKARIPPEDSLGAPSFTISKTSGQASGHEELLNGMELAAASLQLKTRKHILLSLIPQVENVKQQCLPNALNYPMLEEYDFRNDTVNPGLDMELKPQARPRPY</sequence>
<evidence type="ECO:0000256" key="4">
    <source>
        <dbReference type="ARBA" id="ARBA00022840"/>
    </source>
</evidence>
<comment type="caution">
    <text evidence="5">The sequence shown here is derived from an EMBL/GenBank/DDBJ whole genome shotgun (WGS) entry which is preliminary data.</text>
</comment>
<keyword evidence="2" id="KW-0378">Hydrolase</keyword>
<dbReference type="EMBL" id="PQIB02000008">
    <property type="protein sequence ID" value="RLN04226.1"/>
    <property type="molecule type" value="Genomic_DNA"/>
</dbReference>
<dbReference type="Proteomes" id="UP000275267">
    <property type="component" value="Unassembled WGS sequence"/>
</dbReference>
<dbReference type="InterPro" id="IPR050615">
    <property type="entry name" value="ATP-dep_DNA_Helicase"/>
</dbReference>
<dbReference type="GO" id="GO:0097550">
    <property type="term" value="C:transcription preinitiation complex"/>
    <property type="evidence" value="ECO:0007669"/>
    <property type="project" value="TreeGrafter"/>
</dbReference>
<dbReference type="PANTHER" id="PTHR11274:SF0">
    <property type="entry name" value="GENERAL TRANSCRIPTION AND DNA REPAIR FACTOR IIH HELICASE SUBUNIT XPB"/>
    <property type="match status" value="1"/>
</dbReference>
<dbReference type="OrthoDB" id="1709064at2759"/>
<name>A0A3L6RIN9_PANMI</name>
<dbReference type="AlphaFoldDB" id="A0A3L6RIN9"/>
<evidence type="ECO:0000256" key="3">
    <source>
        <dbReference type="ARBA" id="ARBA00022806"/>
    </source>
</evidence>
<protein>
    <recommendedName>
        <fullName evidence="7">MATH domain-containing protein</fullName>
    </recommendedName>
</protein>
<evidence type="ECO:0008006" key="7">
    <source>
        <dbReference type="Google" id="ProtNLM"/>
    </source>
</evidence>
<evidence type="ECO:0000256" key="2">
    <source>
        <dbReference type="ARBA" id="ARBA00022801"/>
    </source>
</evidence>
<dbReference type="GO" id="GO:0005524">
    <property type="term" value="F:ATP binding"/>
    <property type="evidence" value="ECO:0007669"/>
    <property type="project" value="UniProtKB-KW"/>
</dbReference>
<dbReference type="GO" id="GO:0005675">
    <property type="term" value="C:transcription factor TFIIH holo complex"/>
    <property type="evidence" value="ECO:0007669"/>
    <property type="project" value="TreeGrafter"/>
</dbReference>
<proteinExistence type="predicted"/>
<reference evidence="6" key="1">
    <citation type="journal article" date="2019" name="Nat. Commun.">
        <title>The genome of broomcorn millet.</title>
        <authorList>
            <person name="Zou C."/>
            <person name="Miki D."/>
            <person name="Li D."/>
            <person name="Tang Q."/>
            <person name="Xiao L."/>
            <person name="Rajput S."/>
            <person name="Deng P."/>
            <person name="Jia W."/>
            <person name="Huang R."/>
            <person name="Zhang M."/>
            <person name="Sun Y."/>
            <person name="Hu J."/>
            <person name="Fu X."/>
            <person name="Schnable P.S."/>
            <person name="Li F."/>
            <person name="Zhang H."/>
            <person name="Feng B."/>
            <person name="Zhu X."/>
            <person name="Liu R."/>
            <person name="Schnable J.C."/>
            <person name="Zhu J.-K."/>
            <person name="Zhang H."/>
        </authorList>
    </citation>
    <scope>NUCLEOTIDE SEQUENCE [LARGE SCALE GENOMIC DNA]</scope>
</reference>
<dbReference type="GO" id="GO:0000112">
    <property type="term" value="C:nucleotide-excision repair factor 3 complex"/>
    <property type="evidence" value="ECO:0007669"/>
    <property type="project" value="TreeGrafter"/>
</dbReference>
<accession>A0A3L6RIN9</accession>